<dbReference type="Proteomes" id="UP000591071">
    <property type="component" value="Unassembled WGS sequence"/>
</dbReference>
<dbReference type="InterPro" id="IPR010982">
    <property type="entry name" value="Lambda_DNA-bd_dom_sf"/>
</dbReference>
<dbReference type="SMART" id="SM00530">
    <property type="entry name" value="HTH_XRE"/>
    <property type="match status" value="1"/>
</dbReference>
<dbReference type="GO" id="GO:0003677">
    <property type="term" value="F:DNA binding"/>
    <property type="evidence" value="ECO:0007669"/>
    <property type="project" value="InterPro"/>
</dbReference>
<dbReference type="SUPFAM" id="SSF47413">
    <property type="entry name" value="lambda repressor-like DNA-binding domains"/>
    <property type="match status" value="1"/>
</dbReference>
<protein>
    <submittedName>
        <fullName evidence="2">Helix-turn-helix transcriptional regulator</fullName>
    </submittedName>
</protein>
<dbReference type="RefSeq" id="WP_170087833.1">
    <property type="nucleotide sequence ID" value="NZ_JABAFG010000015.1"/>
</dbReference>
<evidence type="ECO:0000313" key="3">
    <source>
        <dbReference type="Proteomes" id="UP000591071"/>
    </source>
</evidence>
<organism evidence="2 3">
    <name type="scientific">Megasphaera hexanoica</name>
    <dbReference type="NCBI Taxonomy" id="1675036"/>
    <lineage>
        <taxon>Bacteria</taxon>
        <taxon>Bacillati</taxon>
        <taxon>Bacillota</taxon>
        <taxon>Negativicutes</taxon>
        <taxon>Veillonellales</taxon>
        <taxon>Veillonellaceae</taxon>
        <taxon>Megasphaera</taxon>
    </lineage>
</organism>
<dbReference type="CDD" id="cd00093">
    <property type="entry name" value="HTH_XRE"/>
    <property type="match status" value="1"/>
</dbReference>
<accession>A0A848C2U3</accession>
<dbReference type="Gene3D" id="1.10.260.40">
    <property type="entry name" value="lambda repressor-like DNA-binding domains"/>
    <property type="match status" value="1"/>
</dbReference>
<dbReference type="PROSITE" id="PS50943">
    <property type="entry name" value="HTH_CROC1"/>
    <property type="match status" value="1"/>
</dbReference>
<dbReference type="EMBL" id="JABAFG010000015">
    <property type="protein sequence ID" value="NME28863.1"/>
    <property type="molecule type" value="Genomic_DNA"/>
</dbReference>
<dbReference type="InterPro" id="IPR001387">
    <property type="entry name" value="Cro/C1-type_HTH"/>
</dbReference>
<proteinExistence type="predicted"/>
<evidence type="ECO:0000313" key="2">
    <source>
        <dbReference type="EMBL" id="NME28863.1"/>
    </source>
</evidence>
<dbReference type="Pfam" id="PF12844">
    <property type="entry name" value="HTH_19"/>
    <property type="match status" value="1"/>
</dbReference>
<evidence type="ECO:0000259" key="1">
    <source>
        <dbReference type="PROSITE" id="PS50943"/>
    </source>
</evidence>
<sequence>MLKISLKAARVNANMTQSYVAKRMKKNKQTIVNWENGKTVIDAANFAALCNLYKIDKECILLPY</sequence>
<name>A0A848C2U3_9FIRM</name>
<comment type="caution">
    <text evidence="2">The sequence shown here is derived from an EMBL/GenBank/DDBJ whole genome shotgun (WGS) entry which is preliminary data.</text>
</comment>
<reference evidence="2 3" key="1">
    <citation type="submission" date="2020-04" db="EMBL/GenBank/DDBJ databases">
        <authorList>
            <person name="Hitch T.C.A."/>
            <person name="Wylensek D."/>
            <person name="Clavel T."/>
        </authorList>
    </citation>
    <scope>NUCLEOTIDE SEQUENCE [LARGE SCALE GENOMIC DNA]</scope>
    <source>
        <strain evidence="2 3">Oil-RF-744-FAT-WT-6-1</strain>
    </source>
</reference>
<dbReference type="AlphaFoldDB" id="A0A848C2U3"/>
<feature type="domain" description="HTH cro/C1-type" evidence="1">
    <location>
        <begin position="6"/>
        <end position="60"/>
    </location>
</feature>
<gene>
    <name evidence="2" type="ORF">HF872_09560</name>
</gene>